<dbReference type="GO" id="GO:0016705">
    <property type="term" value="F:oxidoreductase activity, acting on paired donors, with incorporation or reduction of molecular oxygen"/>
    <property type="evidence" value="ECO:0007669"/>
    <property type="project" value="InterPro"/>
</dbReference>
<proteinExistence type="predicted"/>
<dbReference type="SUPFAM" id="SSF51679">
    <property type="entry name" value="Bacterial luciferase-like"/>
    <property type="match status" value="1"/>
</dbReference>
<accession>A0A919NEP9</accession>
<evidence type="ECO:0000313" key="4">
    <source>
        <dbReference type="Proteomes" id="UP000629619"/>
    </source>
</evidence>
<dbReference type="EMBL" id="BOMW01000115">
    <property type="protein sequence ID" value="GIF09912.1"/>
    <property type="molecule type" value="Genomic_DNA"/>
</dbReference>
<dbReference type="InterPro" id="IPR011251">
    <property type="entry name" value="Luciferase-like_dom"/>
</dbReference>
<dbReference type="CDD" id="cd01097">
    <property type="entry name" value="Tetrahydromethanopterin_reductase"/>
    <property type="match status" value="1"/>
</dbReference>
<reference evidence="3" key="1">
    <citation type="submission" date="2021-01" db="EMBL/GenBank/DDBJ databases">
        <title>Whole genome shotgun sequence of Actinoplanes siamensis NBRC 109076.</title>
        <authorList>
            <person name="Komaki H."/>
            <person name="Tamura T."/>
        </authorList>
    </citation>
    <scope>NUCLEOTIDE SEQUENCE</scope>
    <source>
        <strain evidence="3">NBRC 109076</strain>
    </source>
</reference>
<evidence type="ECO:0000313" key="3">
    <source>
        <dbReference type="EMBL" id="GIF09912.1"/>
    </source>
</evidence>
<organism evidence="3 4">
    <name type="scientific">Actinoplanes siamensis</name>
    <dbReference type="NCBI Taxonomy" id="1223317"/>
    <lineage>
        <taxon>Bacteria</taxon>
        <taxon>Bacillati</taxon>
        <taxon>Actinomycetota</taxon>
        <taxon>Actinomycetes</taxon>
        <taxon>Micromonosporales</taxon>
        <taxon>Micromonosporaceae</taxon>
        <taxon>Actinoplanes</taxon>
    </lineage>
</organism>
<dbReference type="Pfam" id="PF00296">
    <property type="entry name" value="Bac_luciferase"/>
    <property type="match status" value="1"/>
</dbReference>
<dbReference type="RefSeq" id="WP_203685199.1">
    <property type="nucleotide sequence ID" value="NZ_BOMW01000115.1"/>
</dbReference>
<gene>
    <name evidence="3" type="primary">hmd_5</name>
    <name evidence="3" type="ORF">Asi03nite_74500</name>
</gene>
<dbReference type="PANTHER" id="PTHR43244:SF1">
    <property type="entry name" value="5,10-METHYLENETETRAHYDROMETHANOPTERIN REDUCTASE"/>
    <property type="match status" value="1"/>
</dbReference>
<evidence type="ECO:0000259" key="2">
    <source>
        <dbReference type="Pfam" id="PF00296"/>
    </source>
</evidence>
<evidence type="ECO:0000256" key="1">
    <source>
        <dbReference type="ARBA" id="ARBA00023002"/>
    </source>
</evidence>
<dbReference type="Gene3D" id="3.20.20.30">
    <property type="entry name" value="Luciferase-like domain"/>
    <property type="match status" value="1"/>
</dbReference>
<feature type="domain" description="Luciferase-like" evidence="2">
    <location>
        <begin position="13"/>
        <end position="222"/>
    </location>
</feature>
<dbReference type="InterPro" id="IPR050564">
    <property type="entry name" value="F420-G6PD/mer"/>
</dbReference>
<dbReference type="InterPro" id="IPR036661">
    <property type="entry name" value="Luciferase-like_sf"/>
</dbReference>
<protein>
    <submittedName>
        <fullName evidence="3">N5,N10-methylene tetrahydromethanopterin reductase</fullName>
    </submittedName>
</protein>
<dbReference type="PANTHER" id="PTHR43244">
    <property type="match status" value="1"/>
</dbReference>
<keyword evidence="1" id="KW-0560">Oxidoreductase</keyword>
<name>A0A919NEP9_9ACTN</name>
<comment type="caution">
    <text evidence="3">The sequence shown here is derived from an EMBL/GenBank/DDBJ whole genome shotgun (WGS) entry which is preliminary data.</text>
</comment>
<sequence length="288" mass="29829">MSRIGVMFDRDLSPEDLPAFAAAVEEAGADDLWVVEDLGWAGSISTAALALAATSRIRVGIGIAPAPLRSPALLAMELAMLARVHPGRLVAGLGHGVTEWMRQLGLEAKSKLAMLEETIVAVQGLLRGETVTLAGREVHIDGVRLVHPPAVVPPIVTGVVRPRSLELSGRVADGTILAEGNGPEQLAAALTHIRRGGATDAHELITFTCLHVNNDPADAAKVTGPMVEDQASGLGVPPSEVFSLIGPLAEVPGKVRALTGAGARTIVLRPLGPDPIPQVRAALTALGR</sequence>
<dbReference type="AlphaFoldDB" id="A0A919NEP9"/>
<keyword evidence="4" id="KW-1185">Reference proteome</keyword>
<dbReference type="Proteomes" id="UP000629619">
    <property type="component" value="Unassembled WGS sequence"/>
</dbReference>